<organism evidence="1 2">
    <name type="scientific">[Emmonsia] crescens</name>
    <dbReference type="NCBI Taxonomy" id="73230"/>
    <lineage>
        <taxon>Eukaryota</taxon>
        <taxon>Fungi</taxon>
        <taxon>Dikarya</taxon>
        <taxon>Ascomycota</taxon>
        <taxon>Pezizomycotina</taxon>
        <taxon>Eurotiomycetes</taxon>
        <taxon>Eurotiomycetidae</taxon>
        <taxon>Onygenales</taxon>
        <taxon>Ajellomycetaceae</taxon>
        <taxon>Emergomyces</taxon>
    </lineage>
</organism>
<gene>
    <name evidence="1" type="ORF">GX50_04214</name>
</gene>
<dbReference type="Gene3D" id="1.10.20.10">
    <property type="entry name" value="Histone, subunit A"/>
    <property type="match status" value="1"/>
</dbReference>
<accession>A0A2B7ZII6</accession>
<proteinExistence type="predicted"/>
<dbReference type="GO" id="GO:0046982">
    <property type="term" value="F:protein heterodimerization activity"/>
    <property type="evidence" value="ECO:0007669"/>
    <property type="project" value="InterPro"/>
</dbReference>
<comment type="caution">
    <text evidence="1">The sequence shown here is derived from an EMBL/GenBank/DDBJ whole genome shotgun (WGS) entry which is preliminary data.</text>
</comment>
<sequence>MVVTPKLYPRATVKRIVKAHSRRNISKNADILTTCSSYKSRNLPSSTPKVIMIIAYEIDISQIDARGLHPFEKRWGEGYLSKKHPESDGGYIAEI</sequence>
<keyword evidence="2" id="KW-1185">Reference proteome</keyword>
<reference evidence="1 2" key="1">
    <citation type="submission" date="2017-10" db="EMBL/GenBank/DDBJ databases">
        <title>Comparative genomics in systemic dimorphic fungi from Ajellomycetaceae.</title>
        <authorList>
            <person name="Munoz J.F."/>
            <person name="Mcewen J.G."/>
            <person name="Clay O.K."/>
            <person name="Cuomo C.A."/>
        </authorList>
    </citation>
    <scope>NUCLEOTIDE SEQUENCE [LARGE SCALE GENOMIC DNA]</scope>
    <source>
        <strain evidence="1 2">UAMH4076</strain>
    </source>
</reference>
<evidence type="ECO:0000313" key="2">
    <source>
        <dbReference type="Proteomes" id="UP000226031"/>
    </source>
</evidence>
<protein>
    <submittedName>
        <fullName evidence="1">Uncharacterized protein</fullName>
    </submittedName>
</protein>
<dbReference type="AlphaFoldDB" id="A0A2B7ZII6"/>
<evidence type="ECO:0000313" key="1">
    <source>
        <dbReference type="EMBL" id="PGH32999.1"/>
    </source>
</evidence>
<name>A0A2B7ZII6_9EURO</name>
<dbReference type="Proteomes" id="UP000226031">
    <property type="component" value="Unassembled WGS sequence"/>
</dbReference>
<dbReference type="STRING" id="73230.A0A2B7ZII6"/>
<dbReference type="InterPro" id="IPR009072">
    <property type="entry name" value="Histone-fold"/>
</dbReference>
<dbReference type="EMBL" id="PDND01000075">
    <property type="protein sequence ID" value="PGH32999.1"/>
    <property type="molecule type" value="Genomic_DNA"/>
</dbReference>